<evidence type="ECO:0000256" key="5">
    <source>
        <dbReference type="ARBA" id="ARBA00022842"/>
    </source>
</evidence>
<keyword evidence="1" id="KW-0540">Nuclease</keyword>
<dbReference type="PANTHER" id="PTHR13620:SF109">
    <property type="entry name" value="3'-5' EXONUCLEASE"/>
    <property type="match status" value="1"/>
</dbReference>
<dbReference type="Gene3D" id="3.30.420.10">
    <property type="entry name" value="Ribonuclease H-like superfamily/Ribonuclease H"/>
    <property type="match status" value="1"/>
</dbReference>
<name>A0ABV1FZW0_9BACT</name>
<reference evidence="9 10" key="1">
    <citation type="submission" date="2024-04" db="EMBL/GenBank/DDBJ databases">
        <title>Human intestinal bacterial collection.</title>
        <authorList>
            <person name="Pauvert C."/>
            <person name="Hitch T.C.A."/>
            <person name="Clavel T."/>
        </authorList>
    </citation>
    <scope>NUCLEOTIDE SEQUENCE [LARGE SCALE GENOMIC DNA]</scope>
    <source>
        <strain evidence="9 10">CLA-AA-H174</strain>
    </source>
</reference>
<evidence type="ECO:0000256" key="2">
    <source>
        <dbReference type="ARBA" id="ARBA00022723"/>
    </source>
</evidence>
<evidence type="ECO:0000313" key="9">
    <source>
        <dbReference type="EMBL" id="MEQ2508686.1"/>
    </source>
</evidence>
<sequence length="179" mass="20930">MIVIDKAEDTDAAVEYLLGQDILGVDTETRPSFSKGMHFQVSLLQVSTRDTCYLFRLHLTGMTPAIIRFLEDKRVPKVGLSWHDDLLQLHRRCDFKPGYFIELQDVAKKFGIKDMSLQKIYANLFHQKISKAQRLSNWESQELREAQCRYAATDAWCCIHIYEEFNRLSKADDYELVEF</sequence>
<dbReference type="SMART" id="SM00474">
    <property type="entry name" value="35EXOc"/>
    <property type="match status" value="1"/>
</dbReference>
<comment type="caution">
    <text evidence="9">The sequence shown here is derived from an EMBL/GenBank/DDBJ whole genome shotgun (WGS) entry which is preliminary data.</text>
</comment>
<keyword evidence="10" id="KW-1185">Reference proteome</keyword>
<protein>
    <recommendedName>
        <fullName evidence="6">3'-5' exonuclease</fullName>
    </recommendedName>
    <alternativeName>
        <fullName evidence="7">Werner Syndrome-like exonuclease</fullName>
    </alternativeName>
</protein>
<dbReference type="EMBL" id="JBBNGE010000036">
    <property type="protein sequence ID" value="MEQ2508686.1"/>
    <property type="molecule type" value="Genomic_DNA"/>
</dbReference>
<dbReference type="InterPro" id="IPR036397">
    <property type="entry name" value="RNaseH_sf"/>
</dbReference>
<dbReference type="GO" id="GO:0004527">
    <property type="term" value="F:exonuclease activity"/>
    <property type="evidence" value="ECO:0007669"/>
    <property type="project" value="UniProtKB-KW"/>
</dbReference>
<proteinExistence type="predicted"/>
<dbReference type="Proteomes" id="UP001465717">
    <property type="component" value="Unassembled WGS sequence"/>
</dbReference>
<organism evidence="9 10">
    <name type="scientific">Segatella sinensis</name>
    <dbReference type="NCBI Taxonomy" id="3085167"/>
    <lineage>
        <taxon>Bacteria</taxon>
        <taxon>Pseudomonadati</taxon>
        <taxon>Bacteroidota</taxon>
        <taxon>Bacteroidia</taxon>
        <taxon>Bacteroidales</taxon>
        <taxon>Prevotellaceae</taxon>
        <taxon>Segatella</taxon>
    </lineage>
</organism>
<evidence type="ECO:0000256" key="6">
    <source>
        <dbReference type="ARBA" id="ARBA00040531"/>
    </source>
</evidence>
<dbReference type="InterPro" id="IPR002562">
    <property type="entry name" value="3'-5'_exonuclease_dom"/>
</dbReference>
<evidence type="ECO:0000256" key="7">
    <source>
        <dbReference type="ARBA" id="ARBA00042761"/>
    </source>
</evidence>
<dbReference type="PANTHER" id="PTHR13620">
    <property type="entry name" value="3-5 EXONUCLEASE"/>
    <property type="match status" value="1"/>
</dbReference>
<dbReference type="Pfam" id="PF01612">
    <property type="entry name" value="DNA_pol_A_exo1"/>
    <property type="match status" value="1"/>
</dbReference>
<evidence type="ECO:0000256" key="4">
    <source>
        <dbReference type="ARBA" id="ARBA00022839"/>
    </source>
</evidence>
<evidence type="ECO:0000256" key="1">
    <source>
        <dbReference type="ARBA" id="ARBA00022722"/>
    </source>
</evidence>
<feature type="domain" description="3'-5' exonuclease" evidence="8">
    <location>
        <begin position="1"/>
        <end position="170"/>
    </location>
</feature>
<gene>
    <name evidence="9" type="ORF">AAAT87_10410</name>
</gene>
<keyword evidence="2" id="KW-0479">Metal-binding</keyword>
<dbReference type="InterPro" id="IPR012337">
    <property type="entry name" value="RNaseH-like_sf"/>
</dbReference>
<keyword evidence="5" id="KW-0460">Magnesium</keyword>
<accession>A0ABV1FZW0</accession>
<keyword evidence="3 9" id="KW-0378">Hydrolase</keyword>
<evidence type="ECO:0000313" key="10">
    <source>
        <dbReference type="Proteomes" id="UP001465717"/>
    </source>
</evidence>
<dbReference type="SUPFAM" id="SSF53098">
    <property type="entry name" value="Ribonuclease H-like"/>
    <property type="match status" value="1"/>
</dbReference>
<evidence type="ECO:0000259" key="8">
    <source>
        <dbReference type="SMART" id="SM00474"/>
    </source>
</evidence>
<dbReference type="CDD" id="cd06141">
    <property type="entry name" value="WRN_exo"/>
    <property type="match status" value="1"/>
</dbReference>
<keyword evidence="4 9" id="KW-0269">Exonuclease</keyword>
<evidence type="ECO:0000256" key="3">
    <source>
        <dbReference type="ARBA" id="ARBA00022801"/>
    </source>
</evidence>
<dbReference type="InterPro" id="IPR051132">
    <property type="entry name" value="3-5_Exonuclease_domain"/>
</dbReference>